<evidence type="ECO:0000256" key="2">
    <source>
        <dbReference type="ARBA" id="ARBA00022908"/>
    </source>
</evidence>
<dbReference type="Proteomes" id="UP000295729">
    <property type="component" value="Unassembled WGS sequence"/>
</dbReference>
<comment type="caution">
    <text evidence="6">The sequence shown here is derived from an EMBL/GenBank/DDBJ whole genome shotgun (WGS) entry which is preliminary data.</text>
</comment>
<dbReference type="AlphaFoldDB" id="A0A4R6X794"/>
<dbReference type="Pfam" id="PF20172">
    <property type="entry name" value="DUF6538"/>
    <property type="match status" value="1"/>
</dbReference>
<dbReference type="GO" id="GO:0003677">
    <property type="term" value="F:DNA binding"/>
    <property type="evidence" value="ECO:0007669"/>
    <property type="project" value="UniProtKB-KW"/>
</dbReference>
<evidence type="ECO:0000256" key="3">
    <source>
        <dbReference type="ARBA" id="ARBA00023125"/>
    </source>
</evidence>
<keyword evidence="7" id="KW-1185">Reference proteome</keyword>
<evidence type="ECO:0000313" key="6">
    <source>
        <dbReference type="EMBL" id="TDR05957.1"/>
    </source>
</evidence>
<dbReference type="InterPro" id="IPR050090">
    <property type="entry name" value="Tyrosine_recombinase_XerCD"/>
</dbReference>
<evidence type="ECO:0000259" key="5">
    <source>
        <dbReference type="PROSITE" id="PS51898"/>
    </source>
</evidence>
<name>A0A4R6X794_9GAMM</name>
<dbReference type="Gene3D" id="1.10.150.130">
    <property type="match status" value="1"/>
</dbReference>
<dbReference type="InterPro" id="IPR011010">
    <property type="entry name" value="DNA_brk_join_enz"/>
</dbReference>
<reference evidence="6 7" key="1">
    <citation type="submission" date="2019-03" db="EMBL/GenBank/DDBJ databases">
        <title>Genomic Encyclopedia of Type Strains, Phase IV (KMG-IV): sequencing the most valuable type-strain genomes for metagenomic binning, comparative biology and taxonomic classification.</title>
        <authorList>
            <person name="Goeker M."/>
        </authorList>
    </citation>
    <scope>NUCLEOTIDE SEQUENCE [LARGE SCALE GENOMIC DNA]</scope>
    <source>
        <strain evidence="6 7">DSM 5604</strain>
    </source>
</reference>
<sequence length="427" mass="48725">MMAYIEKKRHVYFATLKIPRDVQSHFGKTKFIKSTGESHKAKAEAKAMGIVSEWKKLIEIARRHSKDPDYEFGLEIRAEIESAAKRGESDPAVWYAATDLIDKLIAKGEKERADKIATAAFSDEVILAAEVEKWALTINSTNVKTRNSYLSIAKEIVQRFPTVRAMTKDNIRKWVDHLMKVQGLSKASIEKRFKVARMIWNYLIDQGKIEEADTPFSLPKIVTANDQYNRRQRMKKTGNSNSWIPFEPKEIVQIWRRAKKNDHILADLIYIGMYTGARIDEICMLRCDSCSEEVLEITSSKTEAGYRKIPVHPELKPLIRRLLQSSKDGFLLSGLKFTPSTGQRSSAIGKRFGNLKTEMGFDESKVFHSIRKTFTTLLENANVPENLSMELLGHEKKNITYGLYSGGYTLEAKMEAISSISYPLNER</sequence>
<keyword evidence="2" id="KW-0229">DNA integration</keyword>
<accession>A0A4R6X794</accession>
<keyword evidence="3" id="KW-0238">DNA-binding</keyword>
<protein>
    <submittedName>
        <fullName evidence="6">Phage integrase family protein</fullName>
    </submittedName>
</protein>
<dbReference type="EMBL" id="SNZA01000007">
    <property type="protein sequence ID" value="TDR05957.1"/>
    <property type="molecule type" value="Genomic_DNA"/>
</dbReference>
<organism evidence="6 7">
    <name type="scientific">Marinomonas communis</name>
    <dbReference type="NCBI Taxonomy" id="28254"/>
    <lineage>
        <taxon>Bacteria</taxon>
        <taxon>Pseudomonadati</taxon>
        <taxon>Pseudomonadota</taxon>
        <taxon>Gammaproteobacteria</taxon>
        <taxon>Oceanospirillales</taxon>
        <taxon>Oceanospirillaceae</taxon>
        <taxon>Marinomonas</taxon>
    </lineage>
</organism>
<dbReference type="InterPro" id="IPR013762">
    <property type="entry name" value="Integrase-like_cat_sf"/>
</dbReference>
<feature type="domain" description="Tyr recombinase" evidence="5">
    <location>
        <begin position="241"/>
        <end position="418"/>
    </location>
</feature>
<proteinExistence type="inferred from homology"/>
<dbReference type="SUPFAM" id="SSF56349">
    <property type="entry name" value="DNA breaking-rejoining enzymes"/>
    <property type="match status" value="1"/>
</dbReference>
<evidence type="ECO:0000256" key="4">
    <source>
        <dbReference type="ARBA" id="ARBA00023172"/>
    </source>
</evidence>
<dbReference type="InterPro" id="IPR010998">
    <property type="entry name" value="Integrase_recombinase_N"/>
</dbReference>
<dbReference type="RefSeq" id="WP_133565114.1">
    <property type="nucleotide sequence ID" value="NZ_SNZA01000007.1"/>
</dbReference>
<evidence type="ECO:0000256" key="1">
    <source>
        <dbReference type="ARBA" id="ARBA00008857"/>
    </source>
</evidence>
<dbReference type="InterPro" id="IPR002104">
    <property type="entry name" value="Integrase_catalytic"/>
</dbReference>
<dbReference type="InterPro" id="IPR046668">
    <property type="entry name" value="DUF6538"/>
</dbReference>
<evidence type="ECO:0000313" key="7">
    <source>
        <dbReference type="Proteomes" id="UP000295729"/>
    </source>
</evidence>
<comment type="similarity">
    <text evidence="1">Belongs to the 'phage' integrase family.</text>
</comment>
<dbReference type="PANTHER" id="PTHR30349:SF64">
    <property type="entry name" value="PROPHAGE INTEGRASE INTD-RELATED"/>
    <property type="match status" value="1"/>
</dbReference>
<dbReference type="OrthoDB" id="9784724at2"/>
<dbReference type="Pfam" id="PF00589">
    <property type="entry name" value="Phage_integrase"/>
    <property type="match status" value="1"/>
</dbReference>
<keyword evidence="4" id="KW-0233">DNA recombination</keyword>
<gene>
    <name evidence="6" type="ORF">C8D85_3494</name>
</gene>
<dbReference type="PROSITE" id="PS51898">
    <property type="entry name" value="TYR_RECOMBINASE"/>
    <property type="match status" value="1"/>
</dbReference>
<dbReference type="PANTHER" id="PTHR30349">
    <property type="entry name" value="PHAGE INTEGRASE-RELATED"/>
    <property type="match status" value="1"/>
</dbReference>
<dbReference type="GO" id="GO:0015074">
    <property type="term" value="P:DNA integration"/>
    <property type="evidence" value="ECO:0007669"/>
    <property type="project" value="UniProtKB-KW"/>
</dbReference>
<dbReference type="GO" id="GO:0006310">
    <property type="term" value="P:DNA recombination"/>
    <property type="evidence" value="ECO:0007669"/>
    <property type="project" value="UniProtKB-KW"/>
</dbReference>
<dbReference type="Gene3D" id="1.10.443.10">
    <property type="entry name" value="Intergrase catalytic core"/>
    <property type="match status" value="1"/>
</dbReference>